<keyword evidence="4" id="KW-1185">Reference proteome</keyword>
<accession>L7LCT8</accession>
<evidence type="ECO:0000256" key="1">
    <source>
        <dbReference type="SAM" id="Phobius"/>
    </source>
</evidence>
<feature type="transmembrane region" description="Helical" evidence="1">
    <location>
        <begin position="49"/>
        <end position="69"/>
    </location>
</feature>
<sequence>MSTTITTTPDYRRYFPQLEGMRAVAAVGVLTTHVAFQTRALEWPVLGPILGRLDLAVALFFALSGFLLWRPYAAAARHGGVRAPAPGRYLRHRFMRIWPAYTVAVIAVFTLLPQARGASLEVWLANLTLTQVYFPLTLAPGLTQMWSLSVEVAFYLMLPLIGYGMLLLRGDRARLRIPLLTALGLVSLGWAWMVTSLHLPEGVEGKNWVFGHLPWFLAGLILAELRAVVELTESPSASAVRSYRWSANRPLMFAVAGISYGLACTPLAGPVGMGDLDNAQYVGKMVLGAIAAYAILAPLVCSDGPFRFLNSGPMTAMGRWSYAIFIWHLPVLTCVFGLFGITPFDGRFVLVWVLTVVLTLGVSAASYAFVEDPCRRWLANWERRRSPHPAFSVPVSGVGEAETAAAVSAGHPHRGDR</sequence>
<feature type="transmembrane region" description="Helical" evidence="1">
    <location>
        <begin position="175"/>
        <end position="193"/>
    </location>
</feature>
<evidence type="ECO:0000313" key="4">
    <source>
        <dbReference type="Proteomes" id="UP000053405"/>
    </source>
</evidence>
<evidence type="ECO:0000259" key="2">
    <source>
        <dbReference type="Pfam" id="PF01757"/>
    </source>
</evidence>
<feature type="transmembrane region" description="Helical" evidence="1">
    <location>
        <begin position="97"/>
        <end position="115"/>
    </location>
</feature>
<keyword evidence="1" id="KW-0472">Membrane</keyword>
<dbReference type="GO" id="GO:0016747">
    <property type="term" value="F:acyltransferase activity, transferring groups other than amino-acyl groups"/>
    <property type="evidence" value="ECO:0007669"/>
    <property type="project" value="InterPro"/>
</dbReference>
<reference evidence="3 4" key="1">
    <citation type="submission" date="2012-12" db="EMBL/GenBank/DDBJ databases">
        <title>Whole genome shotgun sequence of Gordonia hirsuta NBRC 16056.</title>
        <authorList>
            <person name="Isaki-Nakamura S."/>
            <person name="Hosoyama A."/>
            <person name="Tsuchikane K."/>
            <person name="Katsumata H."/>
            <person name="Baba S."/>
            <person name="Yamazaki S."/>
            <person name="Fujita N."/>
        </authorList>
    </citation>
    <scope>NUCLEOTIDE SEQUENCE [LARGE SCALE GENOMIC DNA]</scope>
    <source>
        <strain evidence="3 4">NBRC 16056</strain>
    </source>
</reference>
<keyword evidence="1" id="KW-0812">Transmembrane</keyword>
<dbReference type="PANTHER" id="PTHR23028">
    <property type="entry name" value="ACETYLTRANSFERASE"/>
    <property type="match status" value="1"/>
</dbReference>
<feature type="transmembrane region" description="Helical" evidence="1">
    <location>
        <begin position="20"/>
        <end position="37"/>
    </location>
</feature>
<proteinExistence type="predicted"/>
<feature type="transmembrane region" description="Helical" evidence="1">
    <location>
        <begin position="281"/>
        <end position="301"/>
    </location>
</feature>
<feature type="transmembrane region" description="Helical" evidence="1">
    <location>
        <begin position="213"/>
        <end position="229"/>
    </location>
</feature>
<evidence type="ECO:0000313" key="3">
    <source>
        <dbReference type="EMBL" id="GAC58729.1"/>
    </source>
</evidence>
<dbReference type="AlphaFoldDB" id="L7LCT8"/>
<feature type="domain" description="Acyltransferase 3" evidence="2">
    <location>
        <begin position="17"/>
        <end position="366"/>
    </location>
</feature>
<dbReference type="EMBL" id="BANT01000047">
    <property type="protein sequence ID" value="GAC58729.1"/>
    <property type="molecule type" value="Genomic_DNA"/>
</dbReference>
<dbReference type="GO" id="GO:0009103">
    <property type="term" value="P:lipopolysaccharide biosynthetic process"/>
    <property type="evidence" value="ECO:0007669"/>
    <property type="project" value="TreeGrafter"/>
</dbReference>
<dbReference type="Pfam" id="PF01757">
    <property type="entry name" value="Acyl_transf_3"/>
    <property type="match status" value="1"/>
</dbReference>
<keyword evidence="1" id="KW-1133">Transmembrane helix</keyword>
<dbReference type="RefSeq" id="WP_005943392.1">
    <property type="nucleotide sequence ID" value="NZ_ATVK01000024.1"/>
</dbReference>
<feature type="transmembrane region" description="Helical" evidence="1">
    <location>
        <begin position="250"/>
        <end position="269"/>
    </location>
</feature>
<dbReference type="GO" id="GO:0016020">
    <property type="term" value="C:membrane"/>
    <property type="evidence" value="ECO:0007669"/>
    <property type="project" value="TreeGrafter"/>
</dbReference>
<dbReference type="eggNOG" id="COG1835">
    <property type="taxonomic scope" value="Bacteria"/>
</dbReference>
<feature type="transmembrane region" description="Helical" evidence="1">
    <location>
        <begin position="348"/>
        <end position="370"/>
    </location>
</feature>
<feature type="transmembrane region" description="Helical" evidence="1">
    <location>
        <begin position="145"/>
        <end position="168"/>
    </location>
</feature>
<protein>
    <recommendedName>
        <fullName evidence="2">Acyltransferase 3 domain-containing protein</fullName>
    </recommendedName>
</protein>
<gene>
    <name evidence="3" type="ORF">GOHSU_47_00150</name>
</gene>
<organism evidence="3 4">
    <name type="scientific">Gordonia hirsuta DSM 44140 = NBRC 16056</name>
    <dbReference type="NCBI Taxonomy" id="1121927"/>
    <lineage>
        <taxon>Bacteria</taxon>
        <taxon>Bacillati</taxon>
        <taxon>Actinomycetota</taxon>
        <taxon>Actinomycetes</taxon>
        <taxon>Mycobacteriales</taxon>
        <taxon>Gordoniaceae</taxon>
        <taxon>Gordonia</taxon>
    </lineage>
</organism>
<dbReference type="PANTHER" id="PTHR23028:SF53">
    <property type="entry name" value="ACYL_TRANSF_3 DOMAIN-CONTAINING PROTEIN"/>
    <property type="match status" value="1"/>
</dbReference>
<dbReference type="InterPro" id="IPR002656">
    <property type="entry name" value="Acyl_transf_3_dom"/>
</dbReference>
<dbReference type="STRING" id="1121927.GOHSU_47_00150"/>
<dbReference type="Proteomes" id="UP000053405">
    <property type="component" value="Unassembled WGS sequence"/>
</dbReference>
<comment type="caution">
    <text evidence="3">The sequence shown here is derived from an EMBL/GenBank/DDBJ whole genome shotgun (WGS) entry which is preliminary data.</text>
</comment>
<dbReference type="InterPro" id="IPR050879">
    <property type="entry name" value="Acyltransferase_3"/>
</dbReference>
<feature type="transmembrane region" description="Helical" evidence="1">
    <location>
        <begin position="322"/>
        <end position="342"/>
    </location>
</feature>
<name>L7LCT8_9ACTN</name>